<proteinExistence type="predicted"/>
<organism evidence="1 2">
    <name type="scientific">Candidatus Nesterenkonia stercoripullorum</name>
    <dbReference type="NCBI Taxonomy" id="2838701"/>
    <lineage>
        <taxon>Bacteria</taxon>
        <taxon>Bacillati</taxon>
        <taxon>Actinomycetota</taxon>
        <taxon>Actinomycetes</taxon>
        <taxon>Micrococcales</taxon>
        <taxon>Micrococcaceae</taxon>
        <taxon>Nesterenkonia</taxon>
    </lineage>
</organism>
<protein>
    <recommendedName>
        <fullName evidence="3">GRAM domain-containing protein</fullName>
    </recommendedName>
</protein>
<name>A0A9D1UVB1_9MICC</name>
<reference evidence="1" key="1">
    <citation type="journal article" date="2021" name="PeerJ">
        <title>Extensive microbial diversity within the chicken gut microbiome revealed by metagenomics and culture.</title>
        <authorList>
            <person name="Gilroy R."/>
            <person name="Ravi A."/>
            <person name="Getino M."/>
            <person name="Pursley I."/>
            <person name="Horton D.L."/>
            <person name="Alikhan N.F."/>
            <person name="Baker D."/>
            <person name="Gharbi K."/>
            <person name="Hall N."/>
            <person name="Watson M."/>
            <person name="Adriaenssens E.M."/>
            <person name="Foster-Nyarko E."/>
            <person name="Jarju S."/>
            <person name="Secka A."/>
            <person name="Antonio M."/>
            <person name="Oren A."/>
            <person name="Chaudhuri R.R."/>
            <person name="La Ragione R."/>
            <person name="Hildebrand F."/>
            <person name="Pallen M.J."/>
        </authorList>
    </citation>
    <scope>NUCLEOTIDE SEQUENCE</scope>
    <source>
        <strain evidence="1">ChiHejej3B27-3195</strain>
    </source>
</reference>
<dbReference type="EMBL" id="DXGD01000496">
    <property type="protein sequence ID" value="HIX01108.1"/>
    <property type="molecule type" value="Genomic_DNA"/>
</dbReference>
<evidence type="ECO:0000313" key="2">
    <source>
        <dbReference type="Proteomes" id="UP000824151"/>
    </source>
</evidence>
<dbReference type="Proteomes" id="UP000824151">
    <property type="component" value="Unassembled WGS sequence"/>
</dbReference>
<reference evidence="1" key="2">
    <citation type="submission" date="2021-04" db="EMBL/GenBank/DDBJ databases">
        <authorList>
            <person name="Gilroy R."/>
        </authorList>
    </citation>
    <scope>NUCLEOTIDE SEQUENCE</scope>
    <source>
        <strain evidence="1">ChiHejej3B27-3195</strain>
    </source>
</reference>
<accession>A0A9D1UVB1</accession>
<comment type="caution">
    <text evidence="1">The sequence shown here is derived from an EMBL/GenBank/DDBJ whole genome shotgun (WGS) entry which is preliminary data.</text>
</comment>
<sequence length="110" mass="12302">MELHPGEHEIKAGRANLQRGRETVGGKLQLTDQRLIFTAHQFNIQGGATEIPLTALGRIQPSWTKFLNIIPLAPNSLSVFTTDGTEFRFVLSGRLHWQEAITSARPWPSQ</sequence>
<dbReference type="AlphaFoldDB" id="A0A9D1UVB1"/>
<evidence type="ECO:0008006" key="3">
    <source>
        <dbReference type="Google" id="ProtNLM"/>
    </source>
</evidence>
<gene>
    <name evidence="1" type="ORF">H9871_13325</name>
</gene>
<evidence type="ECO:0000313" key="1">
    <source>
        <dbReference type="EMBL" id="HIX01108.1"/>
    </source>
</evidence>